<evidence type="ECO:0000259" key="2">
    <source>
        <dbReference type="Pfam" id="PF19783"/>
    </source>
</evidence>
<evidence type="ECO:0000313" key="3">
    <source>
        <dbReference type="EMBL" id="MBB6111953.1"/>
    </source>
</evidence>
<dbReference type="EMBL" id="JACHCB010000015">
    <property type="protein sequence ID" value="MBB6111953.1"/>
    <property type="molecule type" value="Genomic_DNA"/>
</dbReference>
<evidence type="ECO:0000313" key="5">
    <source>
        <dbReference type="Proteomes" id="UP000541583"/>
    </source>
</evidence>
<keyword evidence="5" id="KW-1185">Reference proteome</keyword>
<gene>
    <name evidence="4" type="ORF">HDF22_000632</name>
    <name evidence="3" type="ORF">HDF23_004726</name>
</gene>
<evidence type="ECO:0000256" key="1">
    <source>
        <dbReference type="SAM" id="SignalP"/>
    </source>
</evidence>
<evidence type="ECO:0000313" key="6">
    <source>
        <dbReference type="Proteomes" id="UP000548326"/>
    </source>
</evidence>
<organism evidence="4 6">
    <name type="scientific">Mucilaginibacter lappiensis</name>
    <dbReference type="NCBI Taxonomy" id="354630"/>
    <lineage>
        <taxon>Bacteria</taxon>
        <taxon>Pseudomonadati</taxon>
        <taxon>Bacteroidota</taxon>
        <taxon>Sphingobacteriia</taxon>
        <taxon>Sphingobacteriales</taxon>
        <taxon>Sphingobacteriaceae</taxon>
        <taxon>Mucilaginibacter</taxon>
    </lineage>
</organism>
<name>A0A1N7ES63_9SPHI</name>
<proteinExistence type="predicted"/>
<dbReference type="RefSeq" id="WP_076376849.1">
    <property type="nucleotide sequence ID" value="NZ_FTMG01000015.1"/>
</dbReference>
<dbReference type="OrthoDB" id="635817at2"/>
<comment type="caution">
    <text evidence="4">The sequence shown here is derived from an EMBL/GenBank/DDBJ whole genome shotgun (WGS) entry which is preliminary data.</text>
</comment>
<accession>A0A1N7ES63</accession>
<dbReference type="AlphaFoldDB" id="A0A1N7ES63"/>
<dbReference type="Pfam" id="PF19783">
    <property type="entry name" value="DUF6268"/>
    <property type="match status" value="1"/>
</dbReference>
<dbReference type="EMBL" id="JACHCA010000002">
    <property type="protein sequence ID" value="MBB6126527.1"/>
    <property type="molecule type" value="Genomic_DNA"/>
</dbReference>
<feature type="signal peptide" evidence="1">
    <location>
        <begin position="1"/>
        <end position="22"/>
    </location>
</feature>
<sequence>MKTKILSLIAIVTVSFALSAQAQQNTPVEEGVSAPITSVPNLGSFEADYTYSPFKIDGKDMNIQQVNGSLTLPLYSKMQNGKVDFFLAGVGYSGLFLSGMGNQFGGNNFHSFSVPLTFQKAFSPKYALLISAVPTLSSDLKDISGNDMLYTGVAMLKIRKSAKFTYSIGVVYSKQFFGSVLVPVFGIDWNISDKLSLSGTIPVSEKLNYKLSKKSNFGLSGDFGIGGGTYRLSKKMNSDYFQAQQFKASLYYNYALAKNFSVEVSAGYNVVQKLDLYDKDQKVNWVPFNNLDKRGAPLTELKKTGVAVSTGINYRF</sequence>
<dbReference type="Proteomes" id="UP000541583">
    <property type="component" value="Unassembled WGS sequence"/>
</dbReference>
<reference evidence="5 6" key="1">
    <citation type="submission" date="2020-08" db="EMBL/GenBank/DDBJ databases">
        <title>Genomic Encyclopedia of Type Strains, Phase IV (KMG-V): Genome sequencing to study the core and pangenomes of soil and plant-associated prokaryotes.</title>
        <authorList>
            <person name="Whitman W."/>
        </authorList>
    </citation>
    <scope>NUCLEOTIDE SEQUENCE [LARGE SCALE GENOMIC DNA]</scope>
    <source>
        <strain evidence="3 5">ANJLi2</strain>
        <strain evidence="4 6">MP601</strain>
    </source>
</reference>
<protein>
    <recommendedName>
        <fullName evidence="2">DUF6268 domain-containing protein</fullName>
    </recommendedName>
</protein>
<evidence type="ECO:0000313" key="4">
    <source>
        <dbReference type="EMBL" id="MBB6126527.1"/>
    </source>
</evidence>
<dbReference type="InterPro" id="IPR046235">
    <property type="entry name" value="DUF6268"/>
</dbReference>
<feature type="domain" description="DUF6268" evidence="2">
    <location>
        <begin position="58"/>
        <end position="284"/>
    </location>
</feature>
<feature type="chain" id="PRO_5044563172" description="DUF6268 domain-containing protein" evidence="1">
    <location>
        <begin position="23"/>
        <end position="316"/>
    </location>
</feature>
<keyword evidence="1" id="KW-0732">Signal</keyword>
<dbReference type="Proteomes" id="UP000548326">
    <property type="component" value="Unassembled WGS sequence"/>
</dbReference>